<accession>A0A0A9F3Z3</accession>
<reference evidence="1" key="1">
    <citation type="submission" date="2014-09" db="EMBL/GenBank/DDBJ databases">
        <authorList>
            <person name="Magalhaes I.L.F."/>
            <person name="Oliveira U."/>
            <person name="Santos F.R."/>
            <person name="Vidigal T.H.D.A."/>
            <person name="Brescovit A.D."/>
            <person name="Santos A.J."/>
        </authorList>
    </citation>
    <scope>NUCLEOTIDE SEQUENCE</scope>
    <source>
        <tissue evidence="1">Shoot tissue taken approximately 20 cm above the soil surface</tissue>
    </source>
</reference>
<proteinExistence type="predicted"/>
<protein>
    <submittedName>
        <fullName evidence="1">Uncharacterized protein</fullName>
    </submittedName>
</protein>
<organism evidence="1">
    <name type="scientific">Arundo donax</name>
    <name type="common">Giant reed</name>
    <name type="synonym">Donax arundinaceus</name>
    <dbReference type="NCBI Taxonomy" id="35708"/>
    <lineage>
        <taxon>Eukaryota</taxon>
        <taxon>Viridiplantae</taxon>
        <taxon>Streptophyta</taxon>
        <taxon>Embryophyta</taxon>
        <taxon>Tracheophyta</taxon>
        <taxon>Spermatophyta</taxon>
        <taxon>Magnoliopsida</taxon>
        <taxon>Liliopsida</taxon>
        <taxon>Poales</taxon>
        <taxon>Poaceae</taxon>
        <taxon>PACMAD clade</taxon>
        <taxon>Arundinoideae</taxon>
        <taxon>Arundineae</taxon>
        <taxon>Arundo</taxon>
    </lineage>
</organism>
<dbReference type="EMBL" id="GBRH01190161">
    <property type="protein sequence ID" value="JAE07735.1"/>
    <property type="molecule type" value="Transcribed_RNA"/>
</dbReference>
<sequence length="20" mass="2353">MIIATLFNGREELVIQITKY</sequence>
<name>A0A0A9F3Z3_ARUDO</name>
<dbReference type="AlphaFoldDB" id="A0A0A9F3Z3"/>
<reference evidence="1" key="2">
    <citation type="journal article" date="2015" name="Data Brief">
        <title>Shoot transcriptome of the giant reed, Arundo donax.</title>
        <authorList>
            <person name="Barrero R.A."/>
            <person name="Guerrero F.D."/>
            <person name="Moolhuijzen P."/>
            <person name="Goolsby J.A."/>
            <person name="Tidwell J."/>
            <person name="Bellgard S.E."/>
            <person name="Bellgard M.I."/>
        </authorList>
    </citation>
    <scope>NUCLEOTIDE SEQUENCE</scope>
    <source>
        <tissue evidence="1">Shoot tissue taken approximately 20 cm above the soil surface</tissue>
    </source>
</reference>
<evidence type="ECO:0000313" key="1">
    <source>
        <dbReference type="EMBL" id="JAE07735.1"/>
    </source>
</evidence>